<keyword evidence="4" id="KW-0408">Iron</keyword>
<organism evidence="7">
    <name type="scientific">marine sediment metagenome</name>
    <dbReference type="NCBI Taxonomy" id="412755"/>
    <lineage>
        <taxon>unclassified sequences</taxon>
        <taxon>metagenomes</taxon>
        <taxon>ecological metagenomes</taxon>
    </lineage>
</organism>
<feature type="domain" description="Cysteine-rich" evidence="6">
    <location>
        <begin position="77"/>
        <end position="164"/>
    </location>
</feature>
<reference evidence="7" key="1">
    <citation type="journal article" date="2014" name="Front. Microbiol.">
        <title>High frequency of phylogenetically diverse reductive dehalogenase-homologous genes in deep subseafloor sedimentary metagenomes.</title>
        <authorList>
            <person name="Kawai M."/>
            <person name="Futagami T."/>
            <person name="Toyoda A."/>
            <person name="Takaki Y."/>
            <person name="Nishi S."/>
            <person name="Hori S."/>
            <person name="Arai W."/>
            <person name="Tsubouchi T."/>
            <person name="Morono Y."/>
            <person name="Uchiyama I."/>
            <person name="Ito T."/>
            <person name="Fujiyama A."/>
            <person name="Inagaki F."/>
            <person name="Takami H."/>
        </authorList>
    </citation>
    <scope>NUCLEOTIDE SEQUENCE</scope>
    <source>
        <strain evidence="7">Expedition CK06-06</strain>
    </source>
</reference>
<keyword evidence="3" id="KW-0560">Oxidoreductase</keyword>
<keyword evidence="5" id="KW-0411">Iron-sulfur</keyword>
<comment type="caution">
    <text evidence="7">The sequence shown here is derived from an EMBL/GenBank/DDBJ whole genome shotgun (WGS) entry which is preliminary data.</text>
</comment>
<keyword evidence="2" id="KW-0479">Metal-binding</keyword>
<sequence>RLGNEYLFQMQAEKNIEVMKGYGIKKIVTACPHCYQTLKHEYPQFGGDFEVYHHSEFIAELLKEGKLSIPKGTGEVITYHDSCYLGRYNGLYQPPREILGRIPEATVVEIERNRERGFCCGGGGGHMWLEETTGRRISELRLEQVMATKAQTIATACPYCLQMFDDAIRAKAAEESLKVMDIAELVEKLQS</sequence>
<name>X1UV28_9ZZZZ</name>
<keyword evidence="1" id="KW-0004">4Fe-4S</keyword>
<dbReference type="GO" id="GO:0005886">
    <property type="term" value="C:plasma membrane"/>
    <property type="evidence" value="ECO:0007669"/>
    <property type="project" value="TreeGrafter"/>
</dbReference>
<evidence type="ECO:0000256" key="4">
    <source>
        <dbReference type="ARBA" id="ARBA00023004"/>
    </source>
</evidence>
<dbReference type="GO" id="GO:0016491">
    <property type="term" value="F:oxidoreductase activity"/>
    <property type="evidence" value="ECO:0007669"/>
    <property type="project" value="UniProtKB-KW"/>
</dbReference>
<dbReference type="InterPro" id="IPR051460">
    <property type="entry name" value="HdrC_iron-sulfur_subunit"/>
</dbReference>
<dbReference type="PANTHER" id="PTHR43255">
    <property type="entry name" value="IRON-SULFUR-BINDING OXIDOREDUCTASE FADF-RELATED-RELATED"/>
    <property type="match status" value="1"/>
</dbReference>
<evidence type="ECO:0000256" key="5">
    <source>
        <dbReference type="ARBA" id="ARBA00023014"/>
    </source>
</evidence>
<dbReference type="AlphaFoldDB" id="X1UV28"/>
<gene>
    <name evidence="7" type="ORF">S12H4_33152</name>
</gene>
<dbReference type="Pfam" id="PF02754">
    <property type="entry name" value="CCG"/>
    <property type="match status" value="2"/>
</dbReference>
<evidence type="ECO:0000256" key="2">
    <source>
        <dbReference type="ARBA" id="ARBA00022723"/>
    </source>
</evidence>
<feature type="domain" description="Cysteine-rich" evidence="6">
    <location>
        <begin position="4"/>
        <end position="39"/>
    </location>
</feature>
<evidence type="ECO:0000313" key="7">
    <source>
        <dbReference type="EMBL" id="GAI96214.1"/>
    </source>
</evidence>
<accession>X1UV28</accession>
<proteinExistence type="predicted"/>
<dbReference type="InterPro" id="IPR004017">
    <property type="entry name" value="Cys_rich_dom"/>
</dbReference>
<dbReference type="EMBL" id="BARW01019518">
    <property type="protein sequence ID" value="GAI96214.1"/>
    <property type="molecule type" value="Genomic_DNA"/>
</dbReference>
<dbReference type="GO" id="GO:0046872">
    <property type="term" value="F:metal ion binding"/>
    <property type="evidence" value="ECO:0007669"/>
    <property type="project" value="UniProtKB-KW"/>
</dbReference>
<evidence type="ECO:0000256" key="3">
    <source>
        <dbReference type="ARBA" id="ARBA00023002"/>
    </source>
</evidence>
<evidence type="ECO:0000256" key="1">
    <source>
        <dbReference type="ARBA" id="ARBA00022485"/>
    </source>
</evidence>
<feature type="non-terminal residue" evidence="7">
    <location>
        <position position="1"/>
    </location>
</feature>
<protein>
    <recommendedName>
        <fullName evidence="6">Cysteine-rich domain-containing protein</fullName>
    </recommendedName>
</protein>
<evidence type="ECO:0000259" key="6">
    <source>
        <dbReference type="Pfam" id="PF02754"/>
    </source>
</evidence>
<dbReference type="GO" id="GO:0051539">
    <property type="term" value="F:4 iron, 4 sulfur cluster binding"/>
    <property type="evidence" value="ECO:0007669"/>
    <property type="project" value="UniProtKB-KW"/>
</dbReference>
<dbReference type="PANTHER" id="PTHR43255:SF1">
    <property type="entry name" value="IRON-SULFUR-BINDING OXIDOREDUCTASE FADF-RELATED"/>
    <property type="match status" value="1"/>
</dbReference>